<keyword evidence="1" id="KW-0732">Signal</keyword>
<dbReference type="NCBIfam" id="TIGR04183">
    <property type="entry name" value="Por_Secre_tail"/>
    <property type="match status" value="1"/>
</dbReference>
<proteinExistence type="predicted"/>
<evidence type="ECO:0000259" key="3">
    <source>
        <dbReference type="Pfam" id="PF18962"/>
    </source>
</evidence>
<dbReference type="InterPro" id="IPR026444">
    <property type="entry name" value="Secre_tail"/>
</dbReference>
<protein>
    <submittedName>
        <fullName evidence="4">Uncharacterized protein</fullName>
    </submittedName>
</protein>
<dbReference type="InterPro" id="IPR059177">
    <property type="entry name" value="GH29D-like_dom"/>
</dbReference>
<feature type="domain" description="Secretion system C-terminal sorting" evidence="3">
    <location>
        <begin position="732"/>
        <end position="800"/>
    </location>
</feature>
<evidence type="ECO:0000259" key="2">
    <source>
        <dbReference type="Pfam" id="PF13290"/>
    </source>
</evidence>
<dbReference type="InterPro" id="IPR014867">
    <property type="entry name" value="Spore_coat_CotH_CotH2/3/7"/>
</dbReference>
<dbReference type="Pfam" id="PF08757">
    <property type="entry name" value="CotH"/>
    <property type="match status" value="1"/>
</dbReference>
<dbReference type="EMBL" id="QKSB01000011">
    <property type="protein sequence ID" value="PZE16140.1"/>
    <property type="molecule type" value="Genomic_DNA"/>
</dbReference>
<gene>
    <name evidence="4" type="ORF">DNU06_14325</name>
</gene>
<organism evidence="4 5">
    <name type="scientific">Putridiphycobacter roseus</name>
    <dbReference type="NCBI Taxonomy" id="2219161"/>
    <lineage>
        <taxon>Bacteria</taxon>
        <taxon>Pseudomonadati</taxon>
        <taxon>Bacteroidota</taxon>
        <taxon>Flavobacteriia</taxon>
        <taxon>Flavobacteriales</taxon>
        <taxon>Crocinitomicaceae</taxon>
        <taxon>Putridiphycobacter</taxon>
    </lineage>
</organism>
<feature type="domain" description="GH29D-like beta-sandwich" evidence="2">
    <location>
        <begin position="180"/>
        <end position="222"/>
    </location>
</feature>
<dbReference type="RefSeq" id="WP_111064187.1">
    <property type="nucleotide sequence ID" value="NZ_JBHUCU010000005.1"/>
</dbReference>
<accession>A0A2W1MY73</accession>
<dbReference type="Pfam" id="PF18962">
    <property type="entry name" value="Por_Secre_tail"/>
    <property type="match status" value="1"/>
</dbReference>
<reference evidence="4 5" key="1">
    <citation type="submission" date="2018-06" db="EMBL/GenBank/DDBJ databases">
        <title>The draft genome sequence of Crocinitomix sp. SM1701.</title>
        <authorList>
            <person name="Zhang X."/>
        </authorList>
    </citation>
    <scope>NUCLEOTIDE SEQUENCE [LARGE SCALE GENOMIC DNA]</scope>
    <source>
        <strain evidence="4 5">SM1701</strain>
    </source>
</reference>
<evidence type="ECO:0000256" key="1">
    <source>
        <dbReference type="ARBA" id="ARBA00022729"/>
    </source>
</evidence>
<evidence type="ECO:0000313" key="4">
    <source>
        <dbReference type="EMBL" id="PZE16140.1"/>
    </source>
</evidence>
<sequence>MKIEWSAKVNWYFALVFFCFQFGFYTSGQVITEICPSNKLNYNHPIEGFVDWVEIYNPTVNDINLLGYVIVDLNDPTKKWTIYDTVLTAGSFMVFPANSNSSSNKTIHFNFPKSGGRIAIASSQYLMIDSINYPPMQIDHSYGKLGLYFDQPTPQNSNQLAIGYKGYAQKPSIRVEENKQGKVVQLASIQDDAKIRYSLNGSNPVNGALYTHEIVVEENTSFVVTALLDSFLPADFLFYNIFVNPPKKLPIVNLTVDSLALFDELTGLYMLGPNANTTSPYAGANFWKDTALDVHYAYYNNLGQIREERQCVLKMHGGAGSRTKAMKPLQLIIKNYHDEATFDYPYFQGKSFNSYQKLILRNSGNDFGATMMRDGLIHDYIQQNMLDIDVLGYHPVVVYINGNYLGIHNIREKIDVDYIKANYHTDSGVNILENHYLSVVNGSAATFNHIVNYANGHDLKEEGNINWIKDRLDIPSMVDYFIIESFIYNKDWPNNNLKLWNAAQFPKWRYLCYDLDVSLNYFWGFDLPDKQYLKYLLTQPATANVHIQLLKNLLDNAEFKRYFINRYADLLNTIFQPNRLKEFVVGKKTHIELDMKKHCDAWNQSYENWHKNVFYLISFFNARAEMVSKEIANTFNKPTAVEISLNIYPYLAGAIQINSLLIDSFPFVGKYYPKNEIDLEAIAFKDHVFHYWLNNRTGEKFYASKIRVNPTELDDFIAVFSPDEDVFNLVAFPNPTSNQITINFSIPNTSTFSLRIIDLSGKLVKEVMQEEIHGVGVYETAIFLNGLMPGTYLLSLKSEYGYKAIPIVKW</sequence>
<name>A0A2W1MY73_9FLAO</name>
<evidence type="ECO:0000313" key="5">
    <source>
        <dbReference type="Proteomes" id="UP000249248"/>
    </source>
</evidence>
<comment type="caution">
    <text evidence="4">The sequence shown here is derived from an EMBL/GenBank/DDBJ whole genome shotgun (WGS) entry which is preliminary data.</text>
</comment>
<dbReference type="Pfam" id="PF13290">
    <property type="entry name" value="CHB_HEX_C_1"/>
    <property type="match status" value="1"/>
</dbReference>
<dbReference type="AlphaFoldDB" id="A0A2W1MY73"/>
<dbReference type="Proteomes" id="UP000249248">
    <property type="component" value="Unassembled WGS sequence"/>
</dbReference>
<dbReference type="OrthoDB" id="9806464at2"/>
<keyword evidence="5" id="KW-1185">Reference proteome</keyword>